<dbReference type="GO" id="GO:0043565">
    <property type="term" value="F:sequence-specific DNA binding"/>
    <property type="evidence" value="ECO:0007669"/>
    <property type="project" value="InterPro"/>
</dbReference>
<feature type="domain" description="HTH araC/xylS-type" evidence="4">
    <location>
        <begin position="116"/>
        <end position="216"/>
    </location>
</feature>
<dbReference type="EMBL" id="CP018820">
    <property type="protein sequence ID" value="APR51203.1"/>
    <property type="molecule type" value="Genomic_DNA"/>
</dbReference>
<dbReference type="InterPro" id="IPR018060">
    <property type="entry name" value="HTH_AraC"/>
</dbReference>
<dbReference type="GeneID" id="44131139"/>
<dbReference type="STRING" id="93064.BRX40_01050"/>
<dbReference type="RefSeq" id="WP_075150370.1">
    <property type="nucleotide sequence ID" value="NZ_CP018820.1"/>
</dbReference>
<keyword evidence="7" id="KW-1185">Reference proteome</keyword>
<dbReference type="Proteomes" id="UP000286681">
    <property type="component" value="Unassembled WGS sequence"/>
</dbReference>
<evidence type="ECO:0000256" key="3">
    <source>
        <dbReference type="ARBA" id="ARBA00023163"/>
    </source>
</evidence>
<dbReference type="KEGG" id="skr:BRX40_01050"/>
<dbReference type="SUPFAM" id="SSF46689">
    <property type="entry name" value="Homeodomain-like"/>
    <property type="match status" value="1"/>
</dbReference>
<dbReference type="AlphaFoldDB" id="A0A1L6J5H4"/>
<evidence type="ECO:0000313" key="8">
    <source>
        <dbReference type="Proteomes" id="UP000286681"/>
    </source>
</evidence>
<dbReference type="OrthoDB" id="9809338at2"/>
<protein>
    <submittedName>
        <fullName evidence="6">AraC family transcriptional regulator</fullName>
    </submittedName>
</protein>
<keyword evidence="2" id="KW-0238">DNA-binding</keyword>
<name>A0A1L6J5H4_9SPHN</name>
<evidence type="ECO:0000313" key="6">
    <source>
        <dbReference type="EMBL" id="RSU99405.1"/>
    </source>
</evidence>
<sequence>MKRWTRHAPGEALARHRHDAGYVAVVLDGGYLEAGEGGRIRAEAGMALVHHGWSAHQDGFGAAGARVLNLPLPAGLAEGPVRLADADAIVRLAARDPHAAAELVRETAMPAASGPGDWPDLLAATLARDPALSITAWADRAGLDPASVSRGFARAYGVSPKRFRLELRTRSAVRALAGWRGTLAALAADHGFADQAHFARAALALTGLTPSQLKAAG</sequence>
<gene>
    <name evidence="5" type="ORF">BRX40_01050</name>
    <name evidence="6" type="ORF">CA257_19815</name>
</gene>
<evidence type="ECO:0000259" key="4">
    <source>
        <dbReference type="PROSITE" id="PS01124"/>
    </source>
</evidence>
<dbReference type="InterPro" id="IPR009057">
    <property type="entry name" value="Homeodomain-like_sf"/>
</dbReference>
<reference evidence="6 8" key="3">
    <citation type="submission" date="2018-07" db="EMBL/GenBank/DDBJ databases">
        <title>Genomic and Epidemiologic Investigation of an Indolent Hospital Outbreak.</title>
        <authorList>
            <person name="Johnson R.C."/>
            <person name="Deming C."/>
            <person name="Conlan S."/>
            <person name="Zellmer C.J."/>
            <person name="Michelin A.V."/>
            <person name="Lee-Lin S."/>
            <person name="Thomas P.J."/>
            <person name="Park M."/>
            <person name="Weingarten R.A."/>
            <person name="Less J."/>
            <person name="Dekker J.P."/>
            <person name="Frank K.M."/>
            <person name="Musser K.A."/>
            <person name="Mcquiston J.R."/>
            <person name="Henderson D.K."/>
            <person name="Lau A.F."/>
            <person name="Palmore T.N."/>
            <person name="Segre J.A."/>
        </authorList>
    </citation>
    <scope>NUCLEOTIDE SEQUENCE [LARGE SCALE GENOMIC DNA]</scope>
    <source>
        <strain evidence="6 8">SK-NIH.Env10_0317</strain>
    </source>
</reference>
<dbReference type="CDD" id="cd02208">
    <property type="entry name" value="cupin_RmlC-like"/>
    <property type="match status" value="1"/>
</dbReference>
<accession>A0A1L6J5H4</accession>
<dbReference type="SUPFAM" id="SSF51182">
    <property type="entry name" value="RmlC-like cupins"/>
    <property type="match status" value="1"/>
</dbReference>
<reference evidence="7" key="2">
    <citation type="submission" date="2016-12" db="EMBL/GenBank/DDBJ databases">
        <title>Whole genome sequencing of Sphingomonas sp. ABOJV.</title>
        <authorList>
            <person name="Conlan S."/>
            <person name="Thomas P.J."/>
            <person name="Mullikin J."/>
            <person name="Palmore T.N."/>
            <person name="Frank K.M."/>
            <person name="Segre J.A."/>
        </authorList>
    </citation>
    <scope>NUCLEOTIDE SEQUENCE [LARGE SCALE GENOMIC DNA]</scope>
    <source>
        <strain evidence="7">ABOJV</strain>
    </source>
</reference>
<proteinExistence type="predicted"/>
<keyword evidence="1" id="KW-0805">Transcription regulation</keyword>
<evidence type="ECO:0000256" key="1">
    <source>
        <dbReference type="ARBA" id="ARBA00023015"/>
    </source>
</evidence>
<dbReference type="InterPro" id="IPR011051">
    <property type="entry name" value="RmlC_Cupin_sf"/>
</dbReference>
<evidence type="ECO:0000256" key="2">
    <source>
        <dbReference type="ARBA" id="ARBA00023125"/>
    </source>
</evidence>
<dbReference type="Pfam" id="PF12833">
    <property type="entry name" value="HTH_18"/>
    <property type="match status" value="1"/>
</dbReference>
<dbReference type="Gene3D" id="1.10.10.60">
    <property type="entry name" value="Homeodomain-like"/>
    <property type="match status" value="1"/>
</dbReference>
<dbReference type="GO" id="GO:0003700">
    <property type="term" value="F:DNA-binding transcription factor activity"/>
    <property type="evidence" value="ECO:0007669"/>
    <property type="project" value="InterPro"/>
</dbReference>
<dbReference type="PROSITE" id="PS01124">
    <property type="entry name" value="HTH_ARAC_FAMILY_2"/>
    <property type="match status" value="1"/>
</dbReference>
<keyword evidence="3" id="KW-0804">Transcription</keyword>
<evidence type="ECO:0000313" key="5">
    <source>
        <dbReference type="EMBL" id="APR51203.1"/>
    </source>
</evidence>
<reference evidence="5" key="1">
    <citation type="submission" date="2016-12" db="EMBL/GenBank/DDBJ databases">
        <title>Whole genome sequencing of Sphingomonas koreensis.</title>
        <authorList>
            <person name="Conlan S."/>
            <person name="Thomas P.J."/>
            <person name="Mullikin J."/>
            <person name="Palmore T.N."/>
            <person name="Frank K.M."/>
            <person name="Segre J.A."/>
        </authorList>
    </citation>
    <scope>NUCLEOTIDE SEQUENCE</scope>
    <source>
        <strain evidence="5">ABOJV</strain>
    </source>
</reference>
<dbReference type="PANTHER" id="PTHR46796">
    <property type="entry name" value="HTH-TYPE TRANSCRIPTIONAL ACTIVATOR RHAS-RELATED"/>
    <property type="match status" value="1"/>
</dbReference>
<dbReference type="SMART" id="SM00342">
    <property type="entry name" value="HTH_ARAC"/>
    <property type="match status" value="1"/>
</dbReference>
<dbReference type="EMBL" id="QQWO01000022">
    <property type="protein sequence ID" value="RSU99405.1"/>
    <property type="molecule type" value="Genomic_DNA"/>
</dbReference>
<dbReference type="Proteomes" id="UP000185161">
    <property type="component" value="Chromosome"/>
</dbReference>
<organism evidence="5 7">
    <name type="scientific">Sphingomonas koreensis</name>
    <dbReference type="NCBI Taxonomy" id="93064"/>
    <lineage>
        <taxon>Bacteria</taxon>
        <taxon>Pseudomonadati</taxon>
        <taxon>Pseudomonadota</taxon>
        <taxon>Alphaproteobacteria</taxon>
        <taxon>Sphingomonadales</taxon>
        <taxon>Sphingomonadaceae</taxon>
        <taxon>Sphingomonas</taxon>
    </lineage>
</organism>
<dbReference type="InterPro" id="IPR050204">
    <property type="entry name" value="AraC_XylS_family_regulators"/>
</dbReference>
<evidence type="ECO:0000313" key="7">
    <source>
        <dbReference type="Proteomes" id="UP000185161"/>
    </source>
</evidence>